<dbReference type="Proteomes" id="UP001151760">
    <property type="component" value="Unassembled WGS sequence"/>
</dbReference>
<feature type="compositionally biased region" description="Basic and acidic residues" evidence="1">
    <location>
        <begin position="240"/>
        <end position="253"/>
    </location>
</feature>
<evidence type="ECO:0000313" key="3">
    <source>
        <dbReference type="Proteomes" id="UP001151760"/>
    </source>
</evidence>
<feature type="compositionally biased region" description="Basic and acidic residues" evidence="1">
    <location>
        <begin position="324"/>
        <end position="335"/>
    </location>
</feature>
<gene>
    <name evidence="2" type="ORF">Tco_1078564</name>
</gene>
<organism evidence="2 3">
    <name type="scientific">Tanacetum coccineum</name>
    <dbReference type="NCBI Taxonomy" id="301880"/>
    <lineage>
        <taxon>Eukaryota</taxon>
        <taxon>Viridiplantae</taxon>
        <taxon>Streptophyta</taxon>
        <taxon>Embryophyta</taxon>
        <taxon>Tracheophyta</taxon>
        <taxon>Spermatophyta</taxon>
        <taxon>Magnoliopsida</taxon>
        <taxon>eudicotyledons</taxon>
        <taxon>Gunneridae</taxon>
        <taxon>Pentapetalae</taxon>
        <taxon>asterids</taxon>
        <taxon>campanulids</taxon>
        <taxon>Asterales</taxon>
        <taxon>Asteraceae</taxon>
        <taxon>Asteroideae</taxon>
        <taxon>Anthemideae</taxon>
        <taxon>Anthemidinae</taxon>
        <taxon>Tanacetum</taxon>
    </lineage>
</organism>
<reference evidence="2" key="1">
    <citation type="journal article" date="2022" name="Int. J. Mol. Sci.">
        <title>Draft Genome of Tanacetum Coccineum: Genomic Comparison of Closely Related Tanacetum-Family Plants.</title>
        <authorList>
            <person name="Yamashiro T."/>
            <person name="Shiraishi A."/>
            <person name="Nakayama K."/>
            <person name="Satake H."/>
        </authorList>
    </citation>
    <scope>NUCLEOTIDE SEQUENCE</scope>
</reference>
<accession>A0ABQ5HQ84</accession>
<comment type="caution">
    <text evidence="2">The sequence shown here is derived from an EMBL/GenBank/DDBJ whole genome shotgun (WGS) entry which is preliminary data.</text>
</comment>
<feature type="compositionally biased region" description="Acidic residues" evidence="1">
    <location>
        <begin position="336"/>
        <end position="360"/>
    </location>
</feature>
<feature type="region of interest" description="Disordered" evidence="1">
    <location>
        <begin position="392"/>
        <end position="417"/>
    </location>
</feature>
<name>A0ABQ5HQ84_9ASTR</name>
<feature type="compositionally biased region" description="Acidic residues" evidence="1">
    <location>
        <begin position="289"/>
        <end position="323"/>
    </location>
</feature>
<reference evidence="2" key="2">
    <citation type="submission" date="2022-01" db="EMBL/GenBank/DDBJ databases">
        <authorList>
            <person name="Yamashiro T."/>
            <person name="Shiraishi A."/>
            <person name="Satake H."/>
            <person name="Nakayama K."/>
        </authorList>
    </citation>
    <scope>NUCLEOTIDE SEQUENCE</scope>
</reference>
<dbReference type="EMBL" id="BQNB010019853">
    <property type="protein sequence ID" value="GJT89719.1"/>
    <property type="molecule type" value="Genomic_DNA"/>
</dbReference>
<proteinExistence type="predicted"/>
<evidence type="ECO:0000256" key="1">
    <source>
        <dbReference type="SAM" id="MobiDB-lite"/>
    </source>
</evidence>
<feature type="region of interest" description="Disordered" evidence="1">
    <location>
        <begin position="193"/>
        <end position="374"/>
    </location>
</feature>
<sequence length="556" mass="62204">MGLWYSKDTGMSLTAYADADHAGCQDTRHSTSGSAQFLEFDEPPTKEEALSFIRELGHSREIKYITDVIVDHLHQPWGTFVSIINKCLCGKDLAYHIDNKDFKKQDKMFYPRFTKIIIHHFLEIDKSISMRNRTFMHTARDDSLLGTMRFVSRHEYAQIYGAILPKAMTNQAILDSVAYKTYYEIVSGAKPLKSKKPKMKSDSAILTKETPSKKKPTKAKKDVPSKKKPASKPKPTKKKAPVEADRSKGDRTNFESGVPNEQQRKTSGADEGTGTKPGVSDVPKYLSESENESWGDSGDDESNDDNSDEVSKDDDEDDIESDANDDKEASDSEKTDSDEDEILYLNLNDDEEEEKEEEEGDVRIPDSFEFNDDDEEYDELYKDVNVRSKVAEHEEVGKGDAEMTDITHESASQEKSYDQVIEDAHVTLTSSQKTKVSEQSSSVSSDFASKFLNLDNVPPVIDEVASMMNVKNPHEELSTQAPPNLSVPVTAILETSIVHVTTVTSIIHPFSLIPQMTTPTLLQTTEPSTSSISALPDFASLFRFDQRVSALEQDLS</sequence>
<protein>
    <submittedName>
        <fullName evidence="2">Uncharacterized protein</fullName>
    </submittedName>
</protein>
<evidence type="ECO:0000313" key="2">
    <source>
        <dbReference type="EMBL" id="GJT89719.1"/>
    </source>
</evidence>
<feature type="compositionally biased region" description="Basic residues" evidence="1">
    <location>
        <begin position="226"/>
        <end position="239"/>
    </location>
</feature>
<keyword evidence="3" id="KW-1185">Reference proteome</keyword>